<keyword evidence="11" id="KW-1185">Reference proteome</keyword>
<evidence type="ECO:0000256" key="5">
    <source>
        <dbReference type="ARBA" id="ARBA00029447"/>
    </source>
</evidence>
<dbReference type="Pfam" id="PF00015">
    <property type="entry name" value="MCPsignal"/>
    <property type="match status" value="1"/>
</dbReference>
<dbReference type="SUPFAM" id="SSF58104">
    <property type="entry name" value="Methyl-accepting chemotaxis protein (MCP) signaling domain"/>
    <property type="match status" value="1"/>
</dbReference>
<dbReference type="PROSITE" id="PS50885">
    <property type="entry name" value="HAMP"/>
    <property type="match status" value="1"/>
</dbReference>
<dbReference type="InterPro" id="IPR003660">
    <property type="entry name" value="HAMP_dom"/>
</dbReference>
<comment type="similarity">
    <text evidence="5">Belongs to the methyl-accepting chemotaxis (MCP) protein family.</text>
</comment>
<evidence type="ECO:0000313" key="10">
    <source>
        <dbReference type="EMBL" id="MCK6258759.1"/>
    </source>
</evidence>
<dbReference type="Pfam" id="PF00672">
    <property type="entry name" value="HAMP"/>
    <property type="match status" value="1"/>
</dbReference>
<gene>
    <name evidence="10" type="ORF">LCY76_19510</name>
</gene>
<feature type="domain" description="Methyl-accepting transducer" evidence="8">
    <location>
        <begin position="263"/>
        <end position="499"/>
    </location>
</feature>
<dbReference type="Gene3D" id="6.10.340.10">
    <property type="match status" value="1"/>
</dbReference>
<evidence type="ECO:0000256" key="3">
    <source>
        <dbReference type="ARBA" id="ARBA00023136"/>
    </source>
</evidence>
<dbReference type="PRINTS" id="PR00260">
    <property type="entry name" value="CHEMTRNSDUCR"/>
</dbReference>
<dbReference type="SMART" id="SM00283">
    <property type="entry name" value="MA"/>
    <property type="match status" value="1"/>
</dbReference>
<keyword evidence="4 6" id="KW-0807">Transducer</keyword>
<proteinExistence type="inferred from homology"/>
<dbReference type="PROSITE" id="PS50111">
    <property type="entry name" value="CHEMOTAXIS_TRANSDUC_2"/>
    <property type="match status" value="1"/>
</dbReference>
<dbReference type="GO" id="GO:0006935">
    <property type="term" value="P:chemotaxis"/>
    <property type="evidence" value="ECO:0007669"/>
    <property type="project" value="InterPro"/>
</dbReference>
<feature type="domain" description="HAMP" evidence="9">
    <location>
        <begin position="191"/>
        <end position="244"/>
    </location>
</feature>
<evidence type="ECO:0000256" key="6">
    <source>
        <dbReference type="PROSITE-ProRule" id="PRU00284"/>
    </source>
</evidence>
<feature type="transmembrane region" description="Helical" evidence="7">
    <location>
        <begin position="167"/>
        <end position="189"/>
    </location>
</feature>
<dbReference type="CDD" id="cd11386">
    <property type="entry name" value="MCP_signal"/>
    <property type="match status" value="1"/>
</dbReference>
<keyword evidence="7" id="KW-0812">Transmembrane</keyword>
<name>A0A9X2BEA6_9BACL</name>
<dbReference type="Gene3D" id="1.10.287.950">
    <property type="entry name" value="Methyl-accepting chemotaxis protein"/>
    <property type="match status" value="1"/>
</dbReference>
<evidence type="ECO:0000256" key="2">
    <source>
        <dbReference type="ARBA" id="ARBA00022475"/>
    </source>
</evidence>
<dbReference type="InterPro" id="IPR004090">
    <property type="entry name" value="Chemotax_Me-accpt_rcpt"/>
</dbReference>
<sequence length="549" mass="59419">MKLKTKILMISIVPLLLSVIIIGYNIFGMTKLNSSTEKIVKVLVEVEELNSSAKSLEKSLSAYSLNISASNTNDVTNDFQILASDYNKLKKGLTDKKQAQLIERIGSKFDELKSESDTAVKEGDQAEIKRQSLRTKGLINDVYQLKQQINGQYEWMQADLKEKIKGMITFSMVALIILVLGSLVLSIIMTRRIVDPLKRITENAGEVANGNLAVPAVTVRTKDEVYELNQSFGQMIDNLRAVITQVGNGSGQVAASAEQLMASADETMKGSELITASIQQVSEGAENQTKMSDESVRSVEQSKNAVEQISENAALVLELAENASEQTQQGSALVHDTLQQMDSIHHSVAGTDQALNDLSQRSVEIGSILNIINDIAEQTNLLALNAAIEAARAGDAGKGFAVVANEVRKLADQTRKSVLDISAMTKHIQEETKNTVTSINDVKEKVDSGLEIAQKTNESFTTILNAIVQVTQQIKEISATSQKINEEVSQVSGHVAEMSNVAGTTSASAMEVVAASEEQLASMEEVNAAATSLTNLAEELQDVVSKFKL</sequence>
<evidence type="ECO:0000256" key="7">
    <source>
        <dbReference type="SAM" id="Phobius"/>
    </source>
</evidence>
<dbReference type="AlphaFoldDB" id="A0A9X2BEA6"/>
<comment type="caution">
    <text evidence="10">The sequence shown here is derived from an EMBL/GenBank/DDBJ whole genome shotgun (WGS) entry which is preliminary data.</text>
</comment>
<dbReference type="SMART" id="SM00304">
    <property type="entry name" value="HAMP"/>
    <property type="match status" value="1"/>
</dbReference>
<accession>A0A9X2BEA6</accession>
<protein>
    <submittedName>
        <fullName evidence="10">Methyl-accepting chemotaxis protein</fullName>
    </submittedName>
</protein>
<evidence type="ECO:0000259" key="8">
    <source>
        <dbReference type="PROSITE" id="PS50111"/>
    </source>
</evidence>
<keyword evidence="3 7" id="KW-0472">Membrane</keyword>
<dbReference type="InterPro" id="IPR004089">
    <property type="entry name" value="MCPsignal_dom"/>
</dbReference>
<dbReference type="GO" id="GO:0004888">
    <property type="term" value="F:transmembrane signaling receptor activity"/>
    <property type="evidence" value="ECO:0007669"/>
    <property type="project" value="InterPro"/>
</dbReference>
<dbReference type="PANTHER" id="PTHR32089">
    <property type="entry name" value="METHYL-ACCEPTING CHEMOTAXIS PROTEIN MCPB"/>
    <property type="match status" value="1"/>
</dbReference>
<evidence type="ECO:0000259" key="9">
    <source>
        <dbReference type="PROSITE" id="PS50885"/>
    </source>
</evidence>
<dbReference type="EMBL" id="JAIWJX010000002">
    <property type="protein sequence ID" value="MCK6258759.1"/>
    <property type="molecule type" value="Genomic_DNA"/>
</dbReference>
<dbReference type="RefSeq" id="WP_248254001.1">
    <property type="nucleotide sequence ID" value="NZ_JAIWJX010000002.1"/>
</dbReference>
<dbReference type="CDD" id="cd06225">
    <property type="entry name" value="HAMP"/>
    <property type="match status" value="1"/>
</dbReference>
<keyword evidence="2" id="KW-1003">Cell membrane</keyword>
<reference evidence="10" key="1">
    <citation type="submission" date="2021-09" db="EMBL/GenBank/DDBJ databases">
        <title>Genome analysis of Fictibacillus sp. KIGAM418 isolated from marine sediment.</title>
        <authorList>
            <person name="Seo M.-J."/>
            <person name="Cho E.-S."/>
            <person name="Hwang C.Y."/>
        </authorList>
    </citation>
    <scope>NUCLEOTIDE SEQUENCE</scope>
    <source>
        <strain evidence="10">KIGAM418</strain>
    </source>
</reference>
<keyword evidence="7" id="KW-1133">Transmembrane helix</keyword>
<evidence type="ECO:0000256" key="4">
    <source>
        <dbReference type="ARBA" id="ARBA00023224"/>
    </source>
</evidence>
<dbReference type="GO" id="GO:0007165">
    <property type="term" value="P:signal transduction"/>
    <property type="evidence" value="ECO:0007669"/>
    <property type="project" value="UniProtKB-KW"/>
</dbReference>
<comment type="subcellular location">
    <subcellularLocation>
        <location evidence="1">Cell membrane</location>
    </subcellularLocation>
</comment>
<organism evidence="10 11">
    <name type="scientific">Fictibacillus marinisediminis</name>
    <dbReference type="NCBI Taxonomy" id="2878389"/>
    <lineage>
        <taxon>Bacteria</taxon>
        <taxon>Bacillati</taxon>
        <taxon>Bacillota</taxon>
        <taxon>Bacilli</taxon>
        <taxon>Bacillales</taxon>
        <taxon>Fictibacillaceae</taxon>
        <taxon>Fictibacillus</taxon>
    </lineage>
</organism>
<dbReference type="GO" id="GO:0005886">
    <property type="term" value="C:plasma membrane"/>
    <property type="evidence" value="ECO:0007669"/>
    <property type="project" value="UniProtKB-SubCell"/>
</dbReference>
<dbReference type="Proteomes" id="UP001139011">
    <property type="component" value="Unassembled WGS sequence"/>
</dbReference>
<evidence type="ECO:0000313" key="11">
    <source>
        <dbReference type="Proteomes" id="UP001139011"/>
    </source>
</evidence>
<evidence type="ECO:0000256" key="1">
    <source>
        <dbReference type="ARBA" id="ARBA00004236"/>
    </source>
</evidence>
<feature type="transmembrane region" description="Helical" evidence="7">
    <location>
        <begin position="7"/>
        <end position="27"/>
    </location>
</feature>
<dbReference type="PANTHER" id="PTHR32089:SF112">
    <property type="entry name" value="LYSOZYME-LIKE PROTEIN-RELATED"/>
    <property type="match status" value="1"/>
</dbReference>